<dbReference type="Pfam" id="PF00589">
    <property type="entry name" value="Phage_integrase"/>
    <property type="match status" value="1"/>
</dbReference>
<dbReference type="Proteomes" id="UP000823632">
    <property type="component" value="Unassembled WGS sequence"/>
</dbReference>
<reference evidence="3" key="2">
    <citation type="journal article" date="2021" name="PeerJ">
        <title>Extensive microbial diversity within the chicken gut microbiome revealed by metagenomics and culture.</title>
        <authorList>
            <person name="Gilroy R."/>
            <person name="Ravi A."/>
            <person name="Getino M."/>
            <person name="Pursley I."/>
            <person name="Horton D.L."/>
            <person name="Alikhan N.F."/>
            <person name="Baker D."/>
            <person name="Gharbi K."/>
            <person name="Hall N."/>
            <person name="Watson M."/>
            <person name="Adriaenssens E.M."/>
            <person name="Foster-Nyarko E."/>
            <person name="Jarju S."/>
            <person name="Secka A."/>
            <person name="Antonio M."/>
            <person name="Oren A."/>
            <person name="Chaudhuri R.R."/>
            <person name="La Ragione R."/>
            <person name="Hildebrand F."/>
            <person name="Pallen M.J."/>
        </authorList>
    </citation>
    <scope>NUCLEOTIDE SEQUENCE</scope>
    <source>
        <strain evidence="3">10192</strain>
    </source>
</reference>
<dbReference type="Gene3D" id="1.10.443.10">
    <property type="entry name" value="Intergrase catalytic core"/>
    <property type="match status" value="1"/>
</dbReference>
<dbReference type="SUPFAM" id="SSF56349">
    <property type="entry name" value="DNA breaking-rejoining enzymes"/>
    <property type="match status" value="1"/>
</dbReference>
<dbReference type="AlphaFoldDB" id="A0A9D9H013"/>
<dbReference type="GO" id="GO:0003677">
    <property type="term" value="F:DNA binding"/>
    <property type="evidence" value="ECO:0007669"/>
    <property type="project" value="InterPro"/>
</dbReference>
<keyword evidence="1" id="KW-0233">DNA recombination</keyword>
<name>A0A9D9H013_9BACT</name>
<feature type="domain" description="Tyr recombinase" evidence="2">
    <location>
        <begin position="4"/>
        <end position="176"/>
    </location>
</feature>
<proteinExistence type="predicted"/>
<protein>
    <submittedName>
        <fullName evidence="3">Site-specific integrase</fullName>
    </submittedName>
</protein>
<dbReference type="PROSITE" id="PS51898">
    <property type="entry name" value="TYR_RECOMBINASE"/>
    <property type="match status" value="1"/>
</dbReference>
<dbReference type="GO" id="GO:0006310">
    <property type="term" value="P:DNA recombination"/>
    <property type="evidence" value="ECO:0007669"/>
    <property type="project" value="UniProtKB-KW"/>
</dbReference>
<evidence type="ECO:0000259" key="2">
    <source>
        <dbReference type="PROSITE" id="PS51898"/>
    </source>
</evidence>
<dbReference type="InterPro" id="IPR050090">
    <property type="entry name" value="Tyrosine_recombinase_XerCD"/>
</dbReference>
<dbReference type="CDD" id="cd01192">
    <property type="entry name" value="INT_C_like_3"/>
    <property type="match status" value="1"/>
</dbReference>
<dbReference type="PANTHER" id="PTHR30349">
    <property type="entry name" value="PHAGE INTEGRASE-RELATED"/>
    <property type="match status" value="1"/>
</dbReference>
<comment type="caution">
    <text evidence="3">The sequence shown here is derived from an EMBL/GenBank/DDBJ whole genome shotgun (WGS) entry which is preliminary data.</text>
</comment>
<evidence type="ECO:0000313" key="4">
    <source>
        <dbReference type="Proteomes" id="UP000823632"/>
    </source>
</evidence>
<accession>A0A9D9H013</accession>
<dbReference type="PANTHER" id="PTHR30349:SF82">
    <property type="entry name" value="INTEGRASE_RECOMBINASE YOEC-RELATED"/>
    <property type="match status" value="1"/>
</dbReference>
<dbReference type="InterPro" id="IPR011010">
    <property type="entry name" value="DNA_brk_join_enz"/>
</dbReference>
<organism evidence="3 4">
    <name type="scientific">Candidatus Scatousia excrementipullorum</name>
    <dbReference type="NCBI Taxonomy" id="2840936"/>
    <lineage>
        <taxon>Bacteria</taxon>
        <taxon>Candidatus Scatousia</taxon>
    </lineage>
</organism>
<dbReference type="EMBL" id="JADIND010000161">
    <property type="protein sequence ID" value="MBO8431194.1"/>
    <property type="molecule type" value="Genomic_DNA"/>
</dbReference>
<feature type="non-terminal residue" evidence="3">
    <location>
        <position position="176"/>
    </location>
</feature>
<gene>
    <name evidence="3" type="ORF">IAC76_07370</name>
</gene>
<reference evidence="3" key="1">
    <citation type="submission" date="2020-10" db="EMBL/GenBank/DDBJ databases">
        <authorList>
            <person name="Gilroy R."/>
        </authorList>
    </citation>
    <scope>NUCLEOTIDE SEQUENCE</scope>
    <source>
        <strain evidence="3">10192</strain>
    </source>
</reference>
<sequence length="176" mass="20774">MKQTVEPIRSKQQIKQVEEYLAKKSKRNRLLFVLGTNSGLRVSDILNLNVSDVRNKTHIEIKEQKTNKFKKFPINDKLKKLIQEFIKDKEDDEPLFLSQKQKRLDRSQAYRMLNEACKAVGITVNIGTHSMRKSFGYHHYKQFKDVAMLQMIFNHSNPKITLRYIGIEQDEIDNSY</sequence>
<dbReference type="GO" id="GO:0015074">
    <property type="term" value="P:DNA integration"/>
    <property type="evidence" value="ECO:0007669"/>
    <property type="project" value="InterPro"/>
</dbReference>
<dbReference type="InterPro" id="IPR013762">
    <property type="entry name" value="Integrase-like_cat_sf"/>
</dbReference>
<dbReference type="InterPro" id="IPR002104">
    <property type="entry name" value="Integrase_catalytic"/>
</dbReference>
<evidence type="ECO:0000256" key="1">
    <source>
        <dbReference type="ARBA" id="ARBA00023172"/>
    </source>
</evidence>
<evidence type="ECO:0000313" key="3">
    <source>
        <dbReference type="EMBL" id="MBO8431194.1"/>
    </source>
</evidence>